<feature type="compositionally biased region" description="Polar residues" evidence="1">
    <location>
        <begin position="31"/>
        <end position="41"/>
    </location>
</feature>
<dbReference type="Proteomes" id="UP001054857">
    <property type="component" value="Unassembled WGS sequence"/>
</dbReference>
<feature type="non-terminal residue" evidence="3">
    <location>
        <position position="517"/>
    </location>
</feature>
<feature type="compositionally biased region" description="Acidic residues" evidence="1">
    <location>
        <begin position="349"/>
        <end position="363"/>
    </location>
</feature>
<organism evidence="3 4">
    <name type="scientific">Astrephomene gubernaculifera</name>
    <dbReference type="NCBI Taxonomy" id="47775"/>
    <lineage>
        <taxon>Eukaryota</taxon>
        <taxon>Viridiplantae</taxon>
        <taxon>Chlorophyta</taxon>
        <taxon>core chlorophytes</taxon>
        <taxon>Chlorophyceae</taxon>
        <taxon>CS clade</taxon>
        <taxon>Chlamydomonadales</taxon>
        <taxon>Astrephomenaceae</taxon>
        <taxon>Astrephomene</taxon>
    </lineage>
</organism>
<dbReference type="EMBL" id="BMAR01000001">
    <property type="protein sequence ID" value="GFR39592.1"/>
    <property type="molecule type" value="Genomic_DNA"/>
</dbReference>
<gene>
    <name evidence="3" type="ORF">Agub_g52</name>
</gene>
<evidence type="ECO:0000313" key="3">
    <source>
        <dbReference type="EMBL" id="GFR39592.1"/>
    </source>
</evidence>
<reference evidence="3 4" key="1">
    <citation type="journal article" date="2021" name="Sci. Rep.">
        <title>Genome sequencing of the multicellular alga Astrephomene provides insights into convergent evolution of germ-soma differentiation.</title>
        <authorList>
            <person name="Yamashita S."/>
            <person name="Yamamoto K."/>
            <person name="Matsuzaki R."/>
            <person name="Suzuki S."/>
            <person name="Yamaguchi H."/>
            <person name="Hirooka S."/>
            <person name="Minakuchi Y."/>
            <person name="Miyagishima S."/>
            <person name="Kawachi M."/>
            <person name="Toyoda A."/>
            <person name="Nozaki H."/>
        </authorList>
    </citation>
    <scope>NUCLEOTIDE SEQUENCE [LARGE SCALE GENOMIC DNA]</scope>
    <source>
        <strain evidence="3 4">NIES-4017</strain>
    </source>
</reference>
<feature type="compositionally biased region" description="Basic and acidic residues" evidence="1">
    <location>
        <begin position="399"/>
        <end position="408"/>
    </location>
</feature>
<dbReference type="InterPro" id="IPR032189">
    <property type="entry name" value="Mlh1_C"/>
</dbReference>
<feature type="compositionally biased region" description="Polar residues" evidence="1">
    <location>
        <begin position="13"/>
        <end position="22"/>
    </location>
</feature>
<feature type="region of interest" description="Disordered" evidence="1">
    <location>
        <begin position="394"/>
        <end position="463"/>
    </location>
</feature>
<keyword evidence="4" id="KW-1185">Reference proteome</keyword>
<dbReference type="AlphaFoldDB" id="A0AAD3HG50"/>
<evidence type="ECO:0000256" key="1">
    <source>
        <dbReference type="SAM" id="MobiDB-lite"/>
    </source>
</evidence>
<evidence type="ECO:0000313" key="4">
    <source>
        <dbReference type="Proteomes" id="UP001054857"/>
    </source>
</evidence>
<sequence>TVTLDTFVTVTSKKDAGSSNGDKGTGGVVTATDSTLPSTGPASRAAAAAAAVSGSVARKRSSAATAASGSAGRTATAGGAAPDPLFTAAPAGRRSLPAGLVTAELLGLTPYTGTQGGVDGGDDEDLAEADPRVVPATTAGGTAARAPRRAPPAVVTSDPVVLELLSEAEAGSHAGLGELLREHTFVGVADGSLALLQHGTRLYLVDVGLLSRDMCYQLALRRWEQPLRLSLDPPPLVSELVALGLELLEVKGEWQPGDGSPEELGQLVSELLQQNRPELERQIGLVVDPQGRLLAVPQLLEGLHPDPARLPDLVLALAKDVDWEEPKERARAIAEALADMYAARPPLLPEDDEDEEKGDEEGDGGGRHGASAGIMVKQEIKEEPQEEGVGVLTAGALGGRRDAPKEGSDASPSSSGRDGAGQEDASERSPGSRGEGREGGGEAVGRSRGDGRAGGKGRRGERERVREQLLAAYEYQVKNVVLPALRGCLKPPVARASDGSCVQVAALERLYRIFERC</sequence>
<feature type="compositionally biased region" description="Low complexity" evidence="1">
    <location>
        <begin position="63"/>
        <end position="81"/>
    </location>
</feature>
<feature type="region of interest" description="Disordered" evidence="1">
    <location>
        <begin position="344"/>
        <end position="370"/>
    </location>
</feature>
<feature type="region of interest" description="Disordered" evidence="1">
    <location>
        <begin position="63"/>
        <end position="88"/>
    </location>
</feature>
<feature type="domain" description="DNA mismatch repair protein Mlh1 C-terminal" evidence="2">
    <location>
        <begin position="161"/>
        <end position="517"/>
    </location>
</feature>
<accession>A0AAD3HG50</accession>
<evidence type="ECO:0000259" key="2">
    <source>
        <dbReference type="Pfam" id="PF16413"/>
    </source>
</evidence>
<protein>
    <recommendedName>
        <fullName evidence="2">DNA mismatch repair protein Mlh1 C-terminal domain-containing protein</fullName>
    </recommendedName>
</protein>
<proteinExistence type="predicted"/>
<comment type="caution">
    <text evidence="3">The sequence shown here is derived from an EMBL/GenBank/DDBJ whole genome shotgun (WGS) entry which is preliminary data.</text>
</comment>
<feature type="compositionally biased region" description="Basic and acidic residues" evidence="1">
    <location>
        <begin position="434"/>
        <end position="463"/>
    </location>
</feature>
<feature type="region of interest" description="Disordered" evidence="1">
    <location>
        <begin position="13"/>
        <end position="41"/>
    </location>
</feature>
<dbReference type="Pfam" id="PF16413">
    <property type="entry name" value="Mlh1_C"/>
    <property type="match status" value="1"/>
</dbReference>
<name>A0AAD3HG50_9CHLO</name>